<evidence type="ECO:0000256" key="4">
    <source>
        <dbReference type="ARBA" id="ARBA00022692"/>
    </source>
</evidence>
<dbReference type="PANTHER" id="PTHR34582:SF6">
    <property type="entry name" value="UPF0702 TRANSMEMBRANE PROTEIN YCAP"/>
    <property type="match status" value="1"/>
</dbReference>
<dbReference type="EMBL" id="WXEY01000008">
    <property type="protein sequence ID" value="MZP29867.1"/>
    <property type="molecule type" value="Genomic_DNA"/>
</dbReference>
<dbReference type="InterPro" id="IPR023090">
    <property type="entry name" value="UPF0702_alpha/beta_dom_sf"/>
</dbReference>
<dbReference type="Proteomes" id="UP000463470">
    <property type="component" value="Unassembled WGS sequence"/>
</dbReference>
<dbReference type="GO" id="GO:0005886">
    <property type="term" value="C:plasma membrane"/>
    <property type="evidence" value="ECO:0007669"/>
    <property type="project" value="UniProtKB-SubCell"/>
</dbReference>
<keyword evidence="5 7" id="KW-1133">Transmembrane helix</keyword>
<comment type="caution">
    <text evidence="9">The sequence shown here is derived from an EMBL/GenBank/DDBJ whole genome shotgun (WGS) entry which is preliminary data.</text>
</comment>
<name>A0A845L0A1_9FIRM</name>
<organism evidence="9 10">
    <name type="scientific">Heliomicrobium undosum</name>
    <dbReference type="NCBI Taxonomy" id="121734"/>
    <lineage>
        <taxon>Bacteria</taxon>
        <taxon>Bacillati</taxon>
        <taxon>Bacillota</taxon>
        <taxon>Clostridia</taxon>
        <taxon>Eubacteriales</taxon>
        <taxon>Heliobacteriaceae</taxon>
        <taxon>Heliomicrobium</taxon>
    </lineage>
</organism>
<comment type="similarity">
    <text evidence="2">Belongs to the UPF0702 family.</text>
</comment>
<evidence type="ECO:0000256" key="1">
    <source>
        <dbReference type="ARBA" id="ARBA00004651"/>
    </source>
</evidence>
<protein>
    <submittedName>
        <fullName evidence="9">DUF421 domain-containing protein</fullName>
    </submittedName>
</protein>
<keyword evidence="4 7" id="KW-0812">Transmembrane</keyword>
<evidence type="ECO:0000256" key="2">
    <source>
        <dbReference type="ARBA" id="ARBA00006448"/>
    </source>
</evidence>
<dbReference type="OrthoDB" id="1682423at2"/>
<sequence>MELQEVLVIILRALIVYFSVLVIMRIMGKREIGKLSPVDLVVAIMIAELAAIPMEDPSIPLLHGLIPIGVLVLAEVGFSYLSMKSPVARDWLNGSPTVIIENGRLLEGEMRRTRYNLNDLLAQLREKDVYNINDVEFAILETSGKLSVIPKSQKRPVNAEDLQIPTAYEGLPTPLILDGKVDRRNLQSIQLDEEWLIKELQKHGVTAVDQVFFASLDSKGEFYICQKAPVYGQKPKAAQLSP</sequence>
<evidence type="ECO:0000313" key="9">
    <source>
        <dbReference type="EMBL" id="MZP29867.1"/>
    </source>
</evidence>
<dbReference type="InterPro" id="IPR007353">
    <property type="entry name" value="DUF421"/>
</dbReference>
<feature type="transmembrane region" description="Helical" evidence="7">
    <location>
        <begin position="36"/>
        <end position="54"/>
    </location>
</feature>
<feature type="domain" description="YetF C-terminal" evidence="8">
    <location>
        <begin position="84"/>
        <end position="216"/>
    </location>
</feature>
<dbReference type="RefSeq" id="WP_161258117.1">
    <property type="nucleotide sequence ID" value="NZ_WXEY01000008.1"/>
</dbReference>
<dbReference type="Pfam" id="PF04239">
    <property type="entry name" value="DUF421"/>
    <property type="match status" value="1"/>
</dbReference>
<comment type="subcellular location">
    <subcellularLocation>
        <location evidence="1">Cell membrane</location>
        <topology evidence="1">Multi-pass membrane protein</topology>
    </subcellularLocation>
</comment>
<dbReference type="AlphaFoldDB" id="A0A845L0A1"/>
<evidence type="ECO:0000313" key="10">
    <source>
        <dbReference type="Proteomes" id="UP000463470"/>
    </source>
</evidence>
<evidence type="ECO:0000259" key="8">
    <source>
        <dbReference type="Pfam" id="PF04239"/>
    </source>
</evidence>
<feature type="transmembrane region" description="Helical" evidence="7">
    <location>
        <begin position="60"/>
        <end position="81"/>
    </location>
</feature>
<evidence type="ECO:0000256" key="6">
    <source>
        <dbReference type="ARBA" id="ARBA00023136"/>
    </source>
</evidence>
<evidence type="ECO:0000256" key="3">
    <source>
        <dbReference type="ARBA" id="ARBA00022475"/>
    </source>
</evidence>
<accession>A0A845L0A1</accession>
<dbReference type="Gene3D" id="3.30.240.20">
    <property type="entry name" value="bsu07140 like domains"/>
    <property type="match status" value="2"/>
</dbReference>
<keyword evidence="10" id="KW-1185">Reference proteome</keyword>
<gene>
    <name evidence="9" type="ORF">GTO91_09150</name>
</gene>
<keyword evidence="6 7" id="KW-0472">Membrane</keyword>
<reference evidence="9 10" key="1">
    <citation type="submission" date="2020-01" db="EMBL/GenBank/DDBJ databases">
        <title>Whole-genome sequence of Heliobacterium undosum DSM 13378.</title>
        <authorList>
            <person name="Kyndt J.A."/>
            <person name="Meyer T.E."/>
        </authorList>
    </citation>
    <scope>NUCLEOTIDE SEQUENCE [LARGE SCALE GENOMIC DNA]</scope>
    <source>
        <strain evidence="9 10">DSM 13378</strain>
    </source>
</reference>
<evidence type="ECO:0000256" key="7">
    <source>
        <dbReference type="SAM" id="Phobius"/>
    </source>
</evidence>
<keyword evidence="3" id="KW-1003">Cell membrane</keyword>
<dbReference type="PANTHER" id="PTHR34582">
    <property type="entry name" value="UPF0702 TRANSMEMBRANE PROTEIN YCAP"/>
    <property type="match status" value="1"/>
</dbReference>
<proteinExistence type="inferred from homology"/>
<feature type="transmembrane region" description="Helical" evidence="7">
    <location>
        <begin position="6"/>
        <end position="24"/>
    </location>
</feature>
<evidence type="ECO:0000256" key="5">
    <source>
        <dbReference type="ARBA" id="ARBA00022989"/>
    </source>
</evidence>